<dbReference type="Proteomes" id="UP000050425">
    <property type="component" value="Unassembled WGS sequence"/>
</dbReference>
<dbReference type="AlphaFoldDB" id="A0A0P9P7F1"/>
<evidence type="ECO:0000313" key="2">
    <source>
        <dbReference type="Proteomes" id="UP000050425"/>
    </source>
</evidence>
<gene>
    <name evidence="1" type="ORF">ALO88_00049</name>
</gene>
<sequence>MVKSLMVYGHTWGDGLMVEKHGMDGAMDASEEGYQAEIHPSNQDGQVMAVLEHWRSAWTDLSRTQEVIDQGPSFVLWYSDTNAFTNPGAFFSADAIDQMIPPEEIRKALREHLDAINHARDMAVVLVMREAAGAQAAVAVIPKTAECKPQAWFEMAKIRKASFADRVWIPLRANSVISKDGEVGREGYLEDYFGLSSVMFDLANREQISKVDWGDIGDITFTGGTETRYVRTDDVAADAVDQAGKGLEKNRRAEIGQGKPVASLRLPFTNLTLELSVGSTILKPVQPAGSTTPDASEPPEPVRITTYYWAGDWGSHRGDALGTGLVIEQSFDGEAPSEWHLHQDFVISLGLQRQGDSWLRPAEGFQEVVRLARDECGSPVLLEVRNEHLRDYLKARGMYLLISSYRSRSQVVSDASHIGWASDLVEEVKDGDKWEGINRSIHEGGMPYGSSTGVFHASRTDIDKDDEVPVAGLPSDDAVVSTTWSIKHQGRKLQNLSGSLWKNDVVEPSKVSERVLGEPPLTKVDFAVDGSGERLSGDQLANSGRWLWFRPNVTALLGSYRGSSLNWYTRDTGTIGISRGYSVHFGLNDLGFINVYAKDIGRLPLWQQRVWAGANMVPDGGVSAELLASQMKADPASTKAPEMRLRSTYDELNAEFRKLTGKPLFAPHHAIEGIFGRIHRFRALEITGVLELAKDLARVTVESMDGSALSVLAPPPGQKPGSIKHLEGALQKGISLDDARALTKVLVGINELRQADAHLPSSEFANAFFLVGVDHQAEPVAQGCQMLESLVDSLAQMVQAFSQFPRKGK</sequence>
<evidence type="ECO:0000313" key="1">
    <source>
        <dbReference type="EMBL" id="KPW52727.1"/>
    </source>
</evidence>
<dbReference type="PATRIC" id="fig|251702.3.peg.85"/>
<protein>
    <submittedName>
        <fullName evidence="1">Uncharacterized protein</fullName>
    </submittedName>
</protein>
<accession>A0A0P9P7F1</accession>
<comment type="caution">
    <text evidence="1">The sequence shown here is derived from an EMBL/GenBank/DDBJ whole genome shotgun (WGS) entry which is preliminary data.</text>
</comment>
<name>A0A0P9P7F1_9PSED</name>
<organism evidence="1 2">
    <name type="scientific">Pseudomonas syringae pv. antirrhini</name>
    <dbReference type="NCBI Taxonomy" id="251702"/>
    <lineage>
        <taxon>Bacteria</taxon>
        <taxon>Pseudomonadati</taxon>
        <taxon>Pseudomonadota</taxon>
        <taxon>Gammaproteobacteria</taxon>
        <taxon>Pseudomonadales</taxon>
        <taxon>Pseudomonadaceae</taxon>
        <taxon>Pseudomonas</taxon>
    </lineage>
</organism>
<proteinExistence type="predicted"/>
<reference evidence="1 2" key="1">
    <citation type="submission" date="2015-09" db="EMBL/GenBank/DDBJ databases">
        <title>Genome announcement of multiple Pseudomonas syringae strains.</title>
        <authorList>
            <person name="Thakur S."/>
            <person name="Wang P.W."/>
            <person name="Gong Y."/>
            <person name="Weir B.S."/>
            <person name="Guttman D.S."/>
        </authorList>
    </citation>
    <scope>NUCLEOTIDE SEQUENCE [LARGE SCALE GENOMIC DNA]</scope>
    <source>
        <strain evidence="1 2">ICMP4303</strain>
    </source>
</reference>
<dbReference type="EMBL" id="LJPT01000009">
    <property type="protein sequence ID" value="KPW52727.1"/>
    <property type="molecule type" value="Genomic_DNA"/>
</dbReference>